<protein>
    <submittedName>
        <fullName evidence="1">Nuclear pore complex protein</fullName>
    </submittedName>
</protein>
<dbReference type="EMBL" id="BK015446">
    <property type="protein sequence ID" value="DAE07157.1"/>
    <property type="molecule type" value="Genomic_DNA"/>
</dbReference>
<name>A0A8S5PKQ7_9CAUD</name>
<reference evidence="1" key="1">
    <citation type="journal article" date="2021" name="Proc. Natl. Acad. Sci. U.S.A.">
        <title>A Catalog of Tens of Thousands of Viruses from Human Metagenomes Reveals Hidden Associations with Chronic Diseases.</title>
        <authorList>
            <person name="Tisza M.J."/>
            <person name="Buck C.B."/>
        </authorList>
    </citation>
    <scope>NUCLEOTIDE SEQUENCE</scope>
    <source>
        <strain evidence="1">CtsK93</strain>
    </source>
</reference>
<evidence type="ECO:0000313" key="1">
    <source>
        <dbReference type="EMBL" id="DAE07157.1"/>
    </source>
</evidence>
<accession>A0A8S5PKQ7</accession>
<sequence length="59" mass="6777">MKPENLKKLEETINKMDEMYENQLKPYISISQQVGEAASFLVDRMNELIAIYNDEGGPV</sequence>
<proteinExistence type="predicted"/>
<organism evidence="1">
    <name type="scientific">Myoviridae sp. ctsK93</name>
    <dbReference type="NCBI Taxonomy" id="2825190"/>
    <lineage>
        <taxon>Viruses</taxon>
        <taxon>Duplodnaviria</taxon>
        <taxon>Heunggongvirae</taxon>
        <taxon>Uroviricota</taxon>
        <taxon>Caudoviricetes</taxon>
    </lineage>
</organism>